<keyword evidence="1" id="KW-1133">Transmembrane helix</keyword>
<proteinExistence type="predicted"/>
<keyword evidence="1" id="KW-0812">Transmembrane</keyword>
<evidence type="ECO:0000313" key="3">
    <source>
        <dbReference type="EMBL" id="MCF6137766.1"/>
    </source>
</evidence>
<gene>
    <name evidence="3" type="ORF">L2716_08490</name>
</gene>
<dbReference type="EMBL" id="JAKIJS010000001">
    <property type="protein sequence ID" value="MCF6137766.1"/>
    <property type="molecule type" value="Genomic_DNA"/>
</dbReference>
<keyword evidence="4" id="KW-1185">Reference proteome</keyword>
<evidence type="ECO:0000256" key="1">
    <source>
        <dbReference type="SAM" id="Phobius"/>
    </source>
</evidence>
<dbReference type="InterPro" id="IPR030832">
    <property type="entry name" value="Acidic_LPXTA"/>
</dbReference>
<accession>A0ABS9H1I9</accession>
<name>A0ABS9H1I9_9BACL</name>
<dbReference type="NCBIfam" id="TIGR04383">
    <property type="entry name" value="acidic_w_LPXTA"/>
    <property type="match status" value="2"/>
</dbReference>
<evidence type="ECO:0000256" key="2">
    <source>
        <dbReference type="SAM" id="SignalP"/>
    </source>
</evidence>
<feature type="transmembrane region" description="Helical" evidence="1">
    <location>
        <begin position="358"/>
        <end position="376"/>
    </location>
</feature>
<keyword evidence="2" id="KW-0732">Signal</keyword>
<reference evidence="3 4" key="1">
    <citation type="submission" date="2022-01" db="EMBL/GenBank/DDBJ databases">
        <title>Alkalihalobacillus sp. EGI L200015, a novel bacterium isolated from a salt lake sediment.</title>
        <authorList>
            <person name="Gao L."/>
            <person name="Fang B.-Z."/>
            <person name="Li W.-J."/>
        </authorList>
    </citation>
    <scope>NUCLEOTIDE SEQUENCE [LARGE SCALE GENOMIC DNA]</scope>
    <source>
        <strain evidence="3 4">KCTC 12718</strain>
    </source>
</reference>
<comment type="caution">
    <text evidence="3">The sequence shown here is derived from an EMBL/GenBank/DDBJ whole genome shotgun (WGS) entry which is preliminary data.</text>
</comment>
<feature type="signal peptide" evidence="2">
    <location>
        <begin position="1"/>
        <end position="22"/>
    </location>
</feature>
<feature type="chain" id="PRO_5047528541" evidence="2">
    <location>
        <begin position="23"/>
        <end position="385"/>
    </location>
</feature>
<dbReference type="RefSeq" id="WP_236333627.1">
    <property type="nucleotide sequence ID" value="NZ_JAKIJS010000001.1"/>
</dbReference>
<dbReference type="Proteomes" id="UP001649381">
    <property type="component" value="Unassembled WGS sequence"/>
</dbReference>
<keyword evidence="1" id="KW-0472">Membrane</keyword>
<evidence type="ECO:0000313" key="4">
    <source>
        <dbReference type="Proteomes" id="UP001649381"/>
    </source>
</evidence>
<protein>
    <submittedName>
        <fullName evidence="3">Processed acidic surface protein</fullName>
    </submittedName>
</protein>
<sequence length="385" mass="43894">MKHVLAILFSISILFIPMTAFAAIGQSDLDAYLASIGWTQEELEEELSYEGMTLEDFETIQELQDFIGKPLTEENLQELLDAYEITREDLNSLLVESGELEVGQDVLEVYSIYEYLEENLEFYLFEGTPITDESLQDLLDTFEMTYEELVALFEENGDSIDDYEFVEDVEVALIEYMYGDELPGFEDLFTELGITEAELEALMNHLMNLDLEDPIFEQKMDELSNRMIALGDFESAEDLTKEQIVEMADIMTEMFNLFQLDAKFYLSSNGKTEPVTLSQLLSMSEKEASGYDLLIELYDHNGVFILDMLLTADMVNSDLIEETAKDLNMAETTANKVIHKPVTKTEKGAKMPKTAGNYMESSLYGIGFILIGWMVIRRLRMKSVA</sequence>
<organism evidence="3 4">
    <name type="scientific">Pseudalkalibacillus berkeleyi</name>
    <dbReference type="NCBI Taxonomy" id="1069813"/>
    <lineage>
        <taxon>Bacteria</taxon>
        <taxon>Bacillati</taxon>
        <taxon>Bacillota</taxon>
        <taxon>Bacilli</taxon>
        <taxon>Bacillales</taxon>
        <taxon>Fictibacillaceae</taxon>
        <taxon>Pseudalkalibacillus</taxon>
    </lineage>
</organism>